<evidence type="ECO:0000256" key="2">
    <source>
        <dbReference type="SAM" id="SignalP"/>
    </source>
</evidence>
<gene>
    <name evidence="3" type="primary">PLESTB000024</name>
    <name evidence="3" type="ORF">PLESTB_000012300</name>
</gene>
<sequence length="83" mass="8911">MIGAARGLWGELFMLKVLLVFEGGARLSRGSGRHGSRQGVNPRDRATTDAETRSQQQQQLPSSSQQAALPQAAAAAEEEEDEC</sequence>
<reference evidence="3 4" key="1">
    <citation type="journal article" date="2023" name="Commun. Biol.">
        <title>Reorganization of the ancestral sex-determining regions during the evolution of trioecy in Pleodorina starrii.</title>
        <authorList>
            <person name="Takahashi K."/>
            <person name="Suzuki S."/>
            <person name="Kawai-Toyooka H."/>
            <person name="Yamamoto K."/>
            <person name="Hamaji T."/>
            <person name="Ootsuki R."/>
            <person name="Yamaguchi H."/>
            <person name="Kawachi M."/>
            <person name="Higashiyama T."/>
            <person name="Nozaki H."/>
        </authorList>
    </citation>
    <scope>NUCLEOTIDE SEQUENCE [LARGE SCALE GENOMIC DNA]</scope>
    <source>
        <strain evidence="3 4">NIES-4479</strain>
    </source>
</reference>
<evidence type="ECO:0000313" key="3">
    <source>
        <dbReference type="EMBL" id="GLC47657.1"/>
    </source>
</evidence>
<dbReference type="EMBL" id="BRXU01000001">
    <property type="protein sequence ID" value="GLC47657.1"/>
    <property type="molecule type" value="Genomic_DNA"/>
</dbReference>
<keyword evidence="2" id="KW-0732">Signal</keyword>
<evidence type="ECO:0000256" key="1">
    <source>
        <dbReference type="SAM" id="MobiDB-lite"/>
    </source>
</evidence>
<evidence type="ECO:0000313" key="4">
    <source>
        <dbReference type="Proteomes" id="UP001165080"/>
    </source>
</evidence>
<protein>
    <recommendedName>
        <fullName evidence="5">Secreted protein</fullName>
    </recommendedName>
</protein>
<evidence type="ECO:0008006" key="5">
    <source>
        <dbReference type="Google" id="ProtNLM"/>
    </source>
</evidence>
<feature type="chain" id="PRO_5040985837" description="Secreted protein" evidence="2">
    <location>
        <begin position="31"/>
        <end position="83"/>
    </location>
</feature>
<dbReference type="Proteomes" id="UP001165080">
    <property type="component" value="Unassembled WGS sequence"/>
</dbReference>
<comment type="caution">
    <text evidence="3">The sequence shown here is derived from an EMBL/GenBank/DDBJ whole genome shotgun (WGS) entry which is preliminary data.</text>
</comment>
<feature type="region of interest" description="Disordered" evidence="1">
    <location>
        <begin position="27"/>
        <end position="83"/>
    </location>
</feature>
<name>A0A9W6B858_9CHLO</name>
<accession>A0A9W6B858</accession>
<keyword evidence="4" id="KW-1185">Reference proteome</keyword>
<organism evidence="3 4">
    <name type="scientific">Pleodorina starrii</name>
    <dbReference type="NCBI Taxonomy" id="330485"/>
    <lineage>
        <taxon>Eukaryota</taxon>
        <taxon>Viridiplantae</taxon>
        <taxon>Chlorophyta</taxon>
        <taxon>core chlorophytes</taxon>
        <taxon>Chlorophyceae</taxon>
        <taxon>CS clade</taxon>
        <taxon>Chlamydomonadales</taxon>
        <taxon>Volvocaceae</taxon>
        <taxon>Pleodorina</taxon>
    </lineage>
</organism>
<feature type="compositionally biased region" description="Basic and acidic residues" evidence="1">
    <location>
        <begin position="42"/>
        <end position="52"/>
    </location>
</feature>
<proteinExistence type="predicted"/>
<dbReference type="AlphaFoldDB" id="A0A9W6B858"/>
<feature type="compositionally biased region" description="Low complexity" evidence="1">
    <location>
        <begin position="54"/>
        <end position="75"/>
    </location>
</feature>
<feature type="signal peptide" evidence="2">
    <location>
        <begin position="1"/>
        <end position="30"/>
    </location>
</feature>